<gene>
    <name evidence="8 10" type="primary">coq7</name>
    <name evidence="10" type="ORF">GCM10007859_08680</name>
</gene>
<dbReference type="InterPro" id="IPR011566">
    <property type="entry name" value="Ubq_synth_Coq7"/>
</dbReference>
<evidence type="ECO:0000256" key="9">
    <source>
        <dbReference type="SAM" id="MobiDB-lite"/>
    </source>
</evidence>
<feature type="binding site" evidence="8">
    <location>
        <position position="131"/>
    </location>
    <ligand>
        <name>Fe cation</name>
        <dbReference type="ChEBI" id="CHEBI:24875"/>
        <label>2</label>
    </ligand>
</feature>
<feature type="region of interest" description="Disordered" evidence="9">
    <location>
        <begin position="1"/>
        <end position="33"/>
    </location>
</feature>
<feature type="binding site" evidence="8">
    <location>
        <position position="163"/>
    </location>
    <ligand>
        <name>Fe cation</name>
        <dbReference type="ChEBI" id="CHEBI:24875"/>
        <label>2</label>
    </ligand>
</feature>
<dbReference type="PANTHER" id="PTHR11237">
    <property type="entry name" value="COENZYME Q10 BIOSYNTHESIS PROTEIN 7"/>
    <property type="match status" value="1"/>
</dbReference>
<proteinExistence type="inferred from homology"/>
<reference evidence="11" key="1">
    <citation type="journal article" date="2019" name="Int. J. Syst. Evol. Microbiol.">
        <title>The Global Catalogue of Microorganisms (GCM) 10K type strain sequencing project: providing services to taxonomists for standard genome sequencing and annotation.</title>
        <authorList>
            <consortium name="The Broad Institute Genomics Platform"/>
            <consortium name="The Broad Institute Genome Sequencing Center for Infectious Disease"/>
            <person name="Wu L."/>
            <person name="Ma J."/>
        </authorList>
    </citation>
    <scope>NUCLEOTIDE SEQUENCE [LARGE SCALE GENOMIC DNA]</scope>
    <source>
        <strain evidence="11">NBRC 110107</strain>
    </source>
</reference>
<feature type="binding site" evidence="8">
    <location>
        <position position="79"/>
    </location>
    <ligand>
        <name>Fe cation</name>
        <dbReference type="ChEBI" id="CHEBI:24875"/>
        <label>1</label>
    </ligand>
</feature>
<dbReference type="PANTHER" id="PTHR11237:SF4">
    <property type="entry name" value="5-DEMETHOXYUBIQUINONE HYDROXYLASE, MITOCHONDRIAL"/>
    <property type="match status" value="1"/>
</dbReference>
<evidence type="ECO:0000256" key="8">
    <source>
        <dbReference type="HAMAP-Rule" id="MF_01658"/>
    </source>
</evidence>
<dbReference type="Gene3D" id="1.20.1260.10">
    <property type="match status" value="1"/>
</dbReference>
<dbReference type="HAMAP" id="MF_01658">
    <property type="entry name" value="COQ7"/>
    <property type="match status" value="1"/>
</dbReference>
<dbReference type="CDD" id="cd01042">
    <property type="entry name" value="DMQH"/>
    <property type="match status" value="1"/>
</dbReference>
<feature type="binding site" evidence="8">
    <location>
        <position position="79"/>
    </location>
    <ligand>
        <name>Fe cation</name>
        <dbReference type="ChEBI" id="CHEBI:24875"/>
        <label>2</label>
    </ligand>
</feature>
<accession>A0ABQ6BHG0</accession>
<evidence type="ECO:0000256" key="2">
    <source>
        <dbReference type="ARBA" id="ARBA00022688"/>
    </source>
</evidence>
<comment type="pathway">
    <text evidence="1 8">Cofactor biosynthesis; ubiquinone biosynthesis.</text>
</comment>
<name>A0ABQ6BHG0_9CAUL</name>
<keyword evidence="4 8" id="KW-0560">Oxidoreductase</keyword>
<comment type="subcellular location">
    <subcellularLocation>
        <location evidence="8">Cell membrane</location>
        <topology evidence="8">Peripheral membrane protein</topology>
    </subcellularLocation>
</comment>
<dbReference type="Pfam" id="PF03232">
    <property type="entry name" value="COQ7"/>
    <property type="match status" value="1"/>
</dbReference>
<keyword evidence="6 8" id="KW-0503">Monooxygenase</keyword>
<feature type="binding site" evidence="8">
    <location>
        <position position="166"/>
    </location>
    <ligand>
        <name>Fe cation</name>
        <dbReference type="ChEBI" id="CHEBI:24875"/>
        <label>2</label>
    </ligand>
</feature>
<evidence type="ECO:0000313" key="11">
    <source>
        <dbReference type="Proteomes" id="UP001156921"/>
    </source>
</evidence>
<dbReference type="SUPFAM" id="SSF47240">
    <property type="entry name" value="Ferritin-like"/>
    <property type="match status" value="1"/>
</dbReference>
<evidence type="ECO:0000313" key="10">
    <source>
        <dbReference type="EMBL" id="GLS00859.1"/>
    </source>
</evidence>
<dbReference type="InterPro" id="IPR012347">
    <property type="entry name" value="Ferritin-like"/>
</dbReference>
<dbReference type="Proteomes" id="UP001156921">
    <property type="component" value="Unassembled WGS sequence"/>
</dbReference>
<keyword evidence="8" id="KW-1003">Cell membrane</keyword>
<keyword evidence="5 8" id="KW-0408">Iron</keyword>
<keyword evidence="7 8" id="KW-0472">Membrane</keyword>
<feature type="binding site" evidence="8">
    <location>
        <position position="163"/>
    </location>
    <ligand>
        <name>Fe cation</name>
        <dbReference type="ChEBI" id="CHEBI:24875"/>
        <label>1</label>
    </ligand>
</feature>
<organism evidence="10 11">
    <name type="scientific">Brevundimonas denitrificans</name>
    <dbReference type="NCBI Taxonomy" id="1443434"/>
    <lineage>
        <taxon>Bacteria</taxon>
        <taxon>Pseudomonadati</taxon>
        <taxon>Pseudomonadota</taxon>
        <taxon>Alphaproteobacteria</taxon>
        <taxon>Caulobacterales</taxon>
        <taxon>Caulobacteraceae</taxon>
        <taxon>Brevundimonas</taxon>
    </lineage>
</organism>
<dbReference type="InterPro" id="IPR009078">
    <property type="entry name" value="Ferritin-like_SF"/>
</dbReference>
<evidence type="ECO:0000256" key="7">
    <source>
        <dbReference type="ARBA" id="ARBA00023136"/>
    </source>
</evidence>
<comment type="function">
    <text evidence="8">Catalyzes the hydroxylation of 2-nonaprenyl-3-methyl-6-methoxy-1,4-benzoquinol during ubiquinone biosynthesis.</text>
</comment>
<dbReference type="RefSeq" id="WP_284221544.1">
    <property type="nucleotide sequence ID" value="NZ_BSOY01000012.1"/>
</dbReference>
<comment type="caution">
    <text evidence="10">The sequence shown here is derived from an EMBL/GenBank/DDBJ whole genome shotgun (WGS) entry which is preliminary data.</text>
</comment>
<keyword evidence="3 8" id="KW-0479">Metal-binding</keyword>
<sequence>MPALPETEAPETDPTDNRRIPLGRPGRGASRRRRAEILRVDHAGEYAAVHIYRAQRAVFEGRAGREAVAADMGEMQAQEAVHLARFDALLNAERVRPTVMTPVWRLAALALGTGTALMGEKAAHACTEAVESVIEEHYADQIAELKDRDPALAAELSAFRDEELAHHDHAVAHGSREAPGYDLLSAVIKAGCRAAIKVSERI</sequence>
<keyword evidence="11" id="KW-1185">Reference proteome</keyword>
<evidence type="ECO:0000256" key="6">
    <source>
        <dbReference type="ARBA" id="ARBA00023033"/>
    </source>
</evidence>
<dbReference type="EMBL" id="BSOY01000012">
    <property type="protein sequence ID" value="GLS00859.1"/>
    <property type="molecule type" value="Genomic_DNA"/>
</dbReference>
<feature type="binding site" evidence="8">
    <location>
        <position position="82"/>
    </location>
    <ligand>
        <name>Fe cation</name>
        <dbReference type="ChEBI" id="CHEBI:24875"/>
        <label>1</label>
    </ligand>
</feature>
<comment type="catalytic activity">
    <reaction evidence="8">
        <text>a 5-methoxy-2-methyl-3-(all-trans-polyprenyl)benzene-1,4-diol + AH2 + O2 = a 3-demethylubiquinol + A + H2O</text>
        <dbReference type="Rhea" id="RHEA:50908"/>
        <dbReference type="Rhea" id="RHEA-COMP:10859"/>
        <dbReference type="Rhea" id="RHEA-COMP:10914"/>
        <dbReference type="ChEBI" id="CHEBI:13193"/>
        <dbReference type="ChEBI" id="CHEBI:15377"/>
        <dbReference type="ChEBI" id="CHEBI:15379"/>
        <dbReference type="ChEBI" id="CHEBI:17499"/>
        <dbReference type="ChEBI" id="CHEBI:84167"/>
        <dbReference type="ChEBI" id="CHEBI:84422"/>
        <dbReference type="EC" id="1.14.99.60"/>
    </reaction>
</comment>
<feature type="binding site" evidence="8">
    <location>
        <position position="45"/>
    </location>
    <ligand>
        <name>Fe cation</name>
        <dbReference type="ChEBI" id="CHEBI:24875"/>
        <label>1</label>
    </ligand>
</feature>
<keyword evidence="2 8" id="KW-0831">Ubiquinone biosynthesis</keyword>
<comment type="similarity">
    <text evidence="8">Belongs to the COQ7 family.</text>
</comment>
<evidence type="ECO:0000256" key="5">
    <source>
        <dbReference type="ARBA" id="ARBA00023004"/>
    </source>
</evidence>
<dbReference type="EC" id="1.14.99.60" evidence="8"/>
<evidence type="ECO:0000256" key="3">
    <source>
        <dbReference type="ARBA" id="ARBA00022723"/>
    </source>
</evidence>
<evidence type="ECO:0000256" key="1">
    <source>
        <dbReference type="ARBA" id="ARBA00004749"/>
    </source>
</evidence>
<protein>
    <recommendedName>
        <fullName evidence="8">3-demethoxyubiquinol 3-hydroxylase</fullName>
        <shortName evidence="8">DMQ hydroxylase</shortName>
        <ecNumber evidence="8">1.14.99.60</ecNumber>
    </recommendedName>
    <alternativeName>
        <fullName evidence="8">2-nonaprenyl-3-methyl-6-methoxy-1,4-benzoquinol hydroxylase</fullName>
    </alternativeName>
</protein>
<comment type="cofactor">
    <cofactor evidence="8">
        <name>Fe cation</name>
        <dbReference type="ChEBI" id="CHEBI:24875"/>
    </cofactor>
    <text evidence="8">Binds 2 iron ions per subunit.</text>
</comment>
<evidence type="ECO:0000256" key="4">
    <source>
        <dbReference type="ARBA" id="ARBA00023002"/>
    </source>
</evidence>